<organism evidence="1 2">
    <name type="scientific">Hymenochirus boettgeri</name>
    <name type="common">Congo dwarf clawed frog</name>
    <dbReference type="NCBI Taxonomy" id="247094"/>
    <lineage>
        <taxon>Eukaryota</taxon>
        <taxon>Metazoa</taxon>
        <taxon>Chordata</taxon>
        <taxon>Craniata</taxon>
        <taxon>Vertebrata</taxon>
        <taxon>Euteleostomi</taxon>
        <taxon>Amphibia</taxon>
        <taxon>Batrachia</taxon>
        <taxon>Anura</taxon>
        <taxon>Pipoidea</taxon>
        <taxon>Pipidae</taxon>
        <taxon>Pipinae</taxon>
        <taxon>Hymenochirus</taxon>
    </lineage>
</organism>
<protein>
    <submittedName>
        <fullName evidence="1">Uncharacterized protein</fullName>
    </submittedName>
</protein>
<dbReference type="EMBL" id="JAACNH010000009">
    <property type="protein sequence ID" value="KAG8432664.1"/>
    <property type="molecule type" value="Genomic_DNA"/>
</dbReference>
<accession>A0A8T2INP9</accession>
<keyword evidence="2" id="KW-1185">Reference proteome</keyword>
<dbReference type="Proteomes" id="UP000812440">
    <property type="component" value="Chromosome 9"/>
</dbReference>
<comment type="caution">
    <text evidence="1">The sequence shown here is derived from an EMBL/GenBank/DDBJ whole genome shotgun (WGS) entry which is preliminary data.</text>
</comment>
<evidence type="ECO:0000313" key="2">
    <source>
        <dbReference type="Proteomes" id="UP000812440"/>
    </source>
</evidence>
<dbReference type="AlphaFoldDB" id="A0A8T2INP9"/>
<evidence type="ECO:0000313" key="1">
    <source>
        <dbReference type="EMBL" id="KAG8432664.1"/>
    </source>
</evidence>
<gene>
    <name evidence="1" type="ORF">GDO86_017053</name>
</gene>
<reference evidence="1" key="1">
    <citation type="thesis" date="2020" institute="ProQuest LLC" country="789 East Eisenhower Parkway, Ann Arbor, MI, USA">
        <title>Comparative Genomics and Chromosome Evolution.</title>
        <authorList>
            <person name="Mudd A.B."/>
        </authorList>
    </citation>
    <scope>NUCLEOTIDE SEQUENCE</scope>
    <source>
        <strain evidence="1">Female2</strain>
        <tissue evidence="1">Blood</tissue>
    </source>
</reference>
<proteinExistence type="predicted"/>
<sequence length="82" mass="9580">MLERDMYLYGSGETGPTNCCYCMYPSFRYYLDNLGSNLLFGSQSGIADYNLEARMIILFCCKNGTRFHKMLFTNYVVYKYAQ</sequence>
<name>A0A8T2INP9_9PIPI</name>